<accession>A0A517QVA9</accession>
<dbReference type="Proteomes" id="UP000315724">
    <property type="component" value="Chromosome"/>
</dbReference>
<dbReference type="RefSeq" id="WP_145205327.1">
    <property type="nucleotide sequence ID" value="NZ_CP036267.1"/>
</dbReference>
<dbReference type="Pfam" id="PF00535">
    <property type="entry name" value="Glycos_transf_2"/>
    <property type="match status" value="1"/>
</dbReference>
<keyword evidence="2" id="KW-0808">Transferase</keyword>
<name>A0A517QVA9_9PLAN</name>
<dbReference type="CDD" id="cd00761">
    <property type="entry name" value="Glyco_tranf_GTA_type"/>
    <property type="match status" value="1"/>
</dbReference>
<evidence type="ECO:0000313" key="2">
    <source>
        <dbReference type="EMBL" id="QDT35560.1"/>
    </source>
</evidence>
<gene>
    <name evidence="2" type="ORF">Mal48_48380</name>
</gene>
<feature type="domain" description="Glycosyltransferase 2-like" evidence="1">
    <location>
        <begin position="354"/>
        <end position="498"/>
    </location>
</feature>
<organism evidence="2 3">
    <name type="scientific">Thalassoglobus polymorphus</name>
    <dbReference type="NCBI Taxonomy" id="2527994"/>
    <lineage>
        <taxon>Bacteria</taxon>
        <taxon>Pseudomonadati</taxon>
        <taxon>Planctomycetota</taxon>
        <taxon>Planctomycetia</taxon>
        <taxon>Planctomycetales</taxon>
        <taxon>Planctomycetaceae</taxon>
        <taxon>Thalassoglobus</taxon>
    </lineage>
</organism>
<dbReference type="AlphaFoldDB" id="A0A517QVA9"/>
<evidence type="ECO:0000259" key="1">
    <source>
        <dbReference type="Pfam" id="PF00535"/>
    </source>
</evidence>
<dbReference type="InterPro" id="IPR050834">
    <property type="entry name" value="Glycosyltransf_2"/>
</dbReference>
<keyword evidence="3" id="KW-1185">Reference proteome</keyword>
<evidence type="ECO:0000313" key="3">
    <source>
        <dbReference type="Proteomes" id="UP000315724"/>
    </source>
</evidence>
<dbReference type="OrthoDB" id="269473at2"/>
<dbReference type="SUPFAM" id="SSF53448">
    <property type="entry name" value="Nucleotide-diphospho-sugar transferases"/>
    <property type="match status" value="2"/>
</dbReference>
<sequence>MSNTGLVNCCHRRAQDDEHTQNSPAICQRVLDIAGLQETHWGQVKPDACLACGGETTASPQFFNSVLASLLYEVTRNIEQLGGIPDLDLTQVKSLKQYAEAGLRSHTPLKARVTRISLELPENALPVECDVECDVVVNLTQHEPLSPDSLESLRQQRGCTPTLHIVCHSGTGRQAAEEFANDSRTLIHFSETPLSEIEAVHLIAPECHSEFIAIHSPHAIARPDRLHSAVQALVQHQGEIFGSAMLTEEGKIPAEAPAIDFCRTVPVETLVFRRSSLIDCGGVGQLETDHDLDLIVRFVYEERKFVLSEKITVACNAQFQTSPARQPPSYKLVGNRMNHHAVGFPQQEALTCDVVLPFRDQLEYVNQAIESVLEQENCETVIHLIDDASRQSTEEFFDRWSQYSNIRLYRNRENLGQYTSFNNALKYCETGFVAIQDGDDISNPDRIATAVNSLLLAGADIFSASIEMFGNNYERRSSTRRNKNRYRPVEPGSLRTAKLPSNSAMHFIINGAAVMKLATVRELGGFADFGSPIRNRGGLDTEFYLRALHSRRVRFFISKHLAGKYRRHEASATQNHVTGFGSSLRYKNREEILRRQLIFLKTDFQPSDFGALGRYQHLTQPLG</sequence>
<dbReference type="GO" id="GO:0016740">
    <property type="term" value="F:transferase activity"/>
    <property type="evidence" value="ECO:0007669"/>
    <property type="project" value="UniProtKB-KW"/>
</dbReference>
<dbReference type="PANTHER" id="PTHR43685:SF2">
    <property type="entry name" value="GLYCOSYLTRANSFERASE 2-LIKE DOMAIN-CONTAINING PROTEIN"/>
    <property type="match status" value="1"/>
</dbReference>
<dbReference type="InterPro" id="IPR029044">
    <property type="entry name" value="Nucleotide-diphossugar_trans"/>
</dbReference>
<dbReference type="KEGG" id="tpol:Mal48_48380"/>
<dbReference type="PANTHER" id="PTHR43685">
    <property type="entry name" value="GLYCOSYLTRANSFERASE"/>
    <property type="match status" value="1"/>
</dbReference>
<proteinExistence type="predicted"/>
<protein>
    <submittedName>
        <fullName evidence="2">N-glycosyltransferase</fullName>
    </submittedName>
</protein>
<dbReference type="Gene3D" id="3.90.550.10">
    <property type="entry name" value="Spore Coat Polysaccharide Biosynthesis Protein SpsA, Chain A"/>
    <property type="match status" value="1"/>
</dbReference>
<dbReference type="EMBL" id="CP036267">
    <property type="protein sequence ID" value="QDT35560.1"/>
    <property type="molecule type" value="Genomic_DNA"/>
</dbReference>
<reference evidence="2 3" key="1">
    <citation type="submission" date="2019-02" db="EMBL/GenBank/DDBJ databases">
        <title>Deep-cultivation of Planctomycetes and their phenomic and genomic characterization uncovers novel biology.</title>
        <authorList>
            <person name="Wiegand S."/>
            <person name="Jogler M."/>
            <person name="Boedeker C."/>
            <person name="Pinto D."/>
            <person name="Vollmers J."/>
            <person name="Rivas-Marin E."/>
            <person name="Kohn T."/>
            <person name="Peeters S.H."/>
            <person name="Heuer A."/>
            <person name="Rast P."/>
            <person name="Oberbeckmann S."/>
            <person name="Bunk B."/>
            <person name="Jeske O."/>
            <person name="Meyerdierks A."/>
            <person name="Storesund J.E."/>
            <person name="Kallscheuer N."/>
            <person name="Luecker S."/>
            <person name="Lage O.M."/>
            <person name="Pohl T."/>
            <person name="Merkel B.J."/>
            <person name="Hornburger P."/>
            <person name="Mueller R.-W."/>
            <person name="Bruemmer F."/>
            <person name="Labrenz M."/>
            <person name="Spormann A.M."/>
            <person name="Op den Camp H."/>
            <person name="Overmann J."/>
            <person name="Amann R."/>
            <person name="Jetten M.S.M."/>
            <person name="Mascher T."/>
            <person name="Medema M.H."/>
            <person name="Devos D.P."/>
            <person name="Kaster A.-K."/>
            <person name="Ovreas L."/>
            <person name="Rohde M."/>
            <person name="Galperin M.Y."/>
            <person name="Jogler C."/>
        </authorList>
    </citation>
    <scope>NUCLEOTIDE SEQUENCE [LARGE SCALE GENOMIC DNA]</scope>
    <source>
        <strain evidence="2 3">Mal48</strain>
    </source>
</reference>
<dbReference type="InterPro" id="IPR001173">
    <property type="entry name" value="Glyco_trans_2-like"/>
</dbReference>